<dbReference type="Proteomes" id="UP001500731">
    <property type="component" value="Unassembled WGS sequence"/>
</dbReference>
<reference evidence="2" key="1">
    <citation type="journal article" date="2019" name="Int. J. Syst. Evol. Microbiol.">
        <title>The Global Catalogue of Microorganisms (GCM) 10K type strain sequencing project: providing services to taxonomists for standard genome sequencing and annotation.</title>
        <authorList>
            <consortium name="The Broad Institute Genomics Platform"/>
            <consortium name="The Broad Institute Genome Sequencing Center for Infectious Disease"/>
            <person name="Wu L."/>
            <person name="Ma J."/>
        </authorList>
    </citation>
    <scope>NUCLEOTIDE SEQUENCE [LARGE SCALE GENOMIC DNA]</scope>
    <source>
        <strain evidence="2">JCM 17839</strain>
    </source>
</reference>
<name>A0ABP8PJM5_9MICO</name>
<evidence type="ECO:0000313" key="2">
    <source>
        <dbReference type="Proteomes" id="UP001500731"/>
    </source>
</evidence>
<organism evidence="1 2">
    <name type="scientific">Microbacterium panaciterrae</name>
    <dbReference type="NCBI Taxonomy" id="985759"/>
    <lineage>
        <taxon>Bacteria</taxon>
        <taxon>Bacillati</taxon>
        <taxon>Actinomycetota</taxon>
        <taxon>Actinomycetes</taxon>
        <taxon>Micrococcales</taxon>
        <taxon>Microbacteriaceae</taxon>
        <taxon>Microbacterium</taxon>
    </lineage>
</organism>
<keyword evidence="2" id="KW-1185">Reference proteome</keyword>
<protein>
    <recommendedName>
        <fullName evidence="3">Asp23/Gls24 family envelope stress response protein</fullName>
    </recommendedName>
</protein>
<accession>A0ABP8PJM5</accession>
<evidence type="ECO:0008006" key="3">
    <source>
        <dbReference type="Google" id="ProtNLM"/>
    </source>
</evidence>
<dbReference type="EMBL" id="BAABGP010000017">
    <property type="protein sequence ID" value="GAA4487160.1"/>
    <property type="molecule type" value="Genomic_DNA"/>
</dbReference>
<sequence>MSDPRDQELVEDIETAVRAIPGVTGIFRSGTTVAKVVDAGARLLGIRDADASLVRLEQTPEGARVEVAVGVQSSAGAVATTTRVHAAIDALCAGRRIGSVQIRITVVHVDDATPG</sequence>
<gene>
    <name evidence="1" type="ORF">GCM10023171_24400</name>
</gene>
<comment type="caution">
    <text evidence="1">The sequence shown here is derived from an EMBL/GenBank/DDBJ whole genome shotgun (WGS) entry which is preliminary data.</text>
</comment>
<evidence type="ECO:0000313" key="1">
    <source>
        <dbReference type="EMBL" id="GAA4487160.1"/>
    </source>
</evidence>
<proteinExistence type="predicted"/>
<dbReference type="RefSeq" id="WP_345187324.1">
    <property type="nucleotide sequence ID" value="NZ_BAABGP010000017.1"/>
</dbReference>